<proteinExistence type="predicted"/>
<protein>
    <recommendedName>
        <fullName evidence="3">SLH domain-containing protein</fullName>
    </recommendedName>
</protein>
<dbReference type="RefSeq" id="WP_307400383.1">
    <property type="nucleotide sequence ID" value="NZ_JAUSUX010000006.1"/>
</dbReference>
<dbReference type="Pfam" id="PF00395">
    <property type="entry name" value="SLH"/>
    <property type="match status" value="2"/>
</dbReference>
<name>A0ABU0AZJ9_9FIRM</name>
<keyword evidence="5" id="KW-1185">Reference proteome</keyword>
<dbReference type="PANTHER" id="PTHR43308:SF5">
    <property type="entry name" value="S-LAYER PROTEIN _ PEPTIDOGLYCAN ENDO-BETA-N-ACETYLGLUCOSAMINIDASE"/>
    <property type="match status" value="1"/>
</dbReference>
<evidence type="ECO:0000256" key="1">
    <source>
        <dbReference type="ARBA" id="ARBA00022737"/>
    </source>
</evidence>
<organism evidence="4 5">
    <name type="scientific">Desulfofundulus luciae</name>
    <dbReference type="NCBI Taxonomy" id="74702"/>
    <lineage>
        <taxon>Bacteria</taxon>
        <taxon>Bacillati</taxon>
        <taxon>Bacillota</taxon>
        <taxon>Clostridia</taxon>
        <taxon>Eubacteriales</taxon>
        <taxon>Peptococcaceae</taxon>
        <taxon>Desulfofundulus</taxon>
    </lineage>
</organism>
<accession>A0ABU0AZJ9</accession>
<dbReference type="InterPro" id="IPR001119">
    <property type="entry name" value="SLH_dom"/>
</dbReference>
<evidence type="ECO:0000313" key="5">
    <source>
        <dbReference type="Proteomes" id="UP001225644"/>
    </source>
</evidence>
<keyword evidence="1" id="KW-0677">Repeat</keyword>
<evidence type="ECO:0000259" key="3">
    <source>
        <dbReference type="PROSITE" id="PS51272"/>
    </source>
</evidence>
<comment type="caution">
    <text evidence="4">The sequence shown here is derived from an EMBL/GenBank/DDBJ whole genome shotgun (WGS) entry which is preliminary data.</text>
</comment>
<feature type="domain" description="SLH" evidence="3">
    <location>
        <begin position="33"/>
        <end position="96"/>
    </location>
</feature>
<dbReference type="EMBL" id="JAUSUX010000006">
    <property type="protein sequence ID" value="MDQ0285901.1"/>
    <property type="molecule type" value="Genomic_DNA"/>
</dbReference>
<dbReference type="Proteomes" id="UP001225644">
    <property type="component" value="Unassembled WGS sequence"/>
</dbReference>
<gene>
    <name evidence="4" type="ORF">J2Z49_001006</name>
</gene>
<reference evidence="4 5" key="1">
    <citation type="submission" date="2023-07" db="EMBL/GenBank/DDBJ databases">
        <title>Genomic Encyclopedia of Type Strains, Phase IV (KMG-IV): sequencing the most valuable type-strain genomes for metagenomic binning, comparative biology and taxonomic classification.</title>
        <authorList>
            <person name="Goeker M."/>
        </authorList>
    </citation>
    <scope>NUCLEOTIDE SEQUENCE [LARGE SCALE GENOMIC DNA]</scope>
    <source>
        <strain evidence="4 5">DSM 12396</strain>
    </source>
</reference>
<dbReference type="PROSITE" id="PS51272">
    <property type="entry name" value="SLH"/>
    <property type="match status" value="3"/>
</dbReference>
<feature type="region of interest" description="Disordered" evidence="2">
    <location>
        <begin position="99"/>
        <end position="120"/>
    </location>
</feature>
<sequence length="556" mass="61539">MRRCYLQFVLLMAGIIAGIMFILPPRVVAGESAGTEWFKDIRNHWARSHILRLAALDLVRGYPDATYRPQHPLTQLELVALVMRVGDFEKAAAEAARRGTRGRTVEVAGTPSPAGSPIPRVPWGQDSFTLAVKKEFLPPEWVASFNPEKPVTRAEVAALLARSFYLAVPEEGDTSGSAPSTGDFPDIDRAPTPYRPYIRAVAAAGIMSGYSDGTFRPAHILNRAEMAVILSSLLDRNWVKVPAGRRLEGWVSNVRMDPKGLELELTSLVGVQKLRVSPDCNCFANARECTLLQAGNHRVEVILDGRRQVRWVNLLEERKIAGNTEKVTGSVKSVVLGEDNLLVLNDLNCEDRIFSLAWDAVLVGKRAKQDFRSLKPGDFVEVELDGGRVKRVTLLEVKKISGTVGTLTGKTLGLLGRSSQKGNPDRFDYWDRARIVDKEDRRAGGVVRGDRVEITYLDPIPGEIQDERVLQIKITSRPGLKKQTGKLQAIKTAGGTYRIVLEKDKEYDVDPAVRVTDPSGSRIAFSDLDRYIKSQVELWLDGAGVVMEVRITTISH</sequence>
<evidence type="ECO:0000313" key="4">
    <source>
        <dbReference type="EMBL" id="MDQ0285901.1"/>
    </source>
</evidence>
<dbReference type="PANTHER" id="PTHR43308">
    <property type="entry name" value="OUTER MEMBRANE PROTEIN ALPHA-RELATED"/>
    <property type="match status" value="1"/>
</dbReference>
<feature type="domain" description="SLH" evidence="3">
    <location>
        <begin position="111"/>
        <end position="174"/>
    </location>
</feature>
<feature type="region of interest" description="Disordered" evidence="2">
    <location>
        <begin position="170"/>
        <end position="189"/>
    </location>
</feature>
<dbReference type="InterPro" id="IPR051465">
    <property type="entry name" value="Cell_Envelope_Struct_Comp"/>
</dbReference>
<feature type="domain" description="SLH" evidence="3">
    <location>
        <begin position="181"/>
        <end position="244"/>
    </location>
</feature>
<evidence type="ECO:0000256" key="2">
    <source>
        <dbReference type="SAM" id="MobiDB-lite"/>
    </source>
</evidence>